<dbReference type="Pfam" id="PF01755">
    <property type="entry name" value="Glyco_transf_25"/>
    <property type="match status" value="1"/>
</dbReference>
<protein>
    <recommendedName>
        <fullName evidence="1">Glycosyl transferase family 25 domain-containing protein</fullName>
    </recommendedName>
</protein>
<dbReference type="InterPro" id="IPR002654">
    <property type="entry name" value="Glyco_trans_25"/>
</dbReference>
<name>A0A6C0AI23_9ZZZZ</name>
<reference evidence="2" key="1">
    <citation type="journal article" date="2020" name="Nature">
        <title>Giant virus diversity and host interactions through global metagenomics.</title>
        <authorList>
            <person name="Schulz F."/>
            <person name="Roux S."/>
            <person name="Paez-Espino D."/>
            <person name="Jungbluth S."/>
            <person name="Walsh D.A."/>
            <person name="Denef V.J."/>
            <person name="McMahon K.D."/>
            <person name="Konstantinidis K.T."/>
            <person name="Eloe-Fadrosh E.A."/>
            <person name="Kyrpides N.C."/>
            <person name="Woyke T."/>
        </authorList>
    </citation>
    <scope>NUCLEOTIDE SEQUENCE</scope>
    <source>
        <strain evidence="2">GVMAG-S-1035237-23</strain>
    </source>
</reference>
<evidence type="ECO:0000259" key="1">
    <source>
        <dbReference type="Pfam" id="PF01755"/>
    </source>
</evidence>
<feature type="domain" description="Glycosyl transferase family 25" evidence="1">
    <location>
        <begin position="45"/>
        <end position="119"/>
    </location>
</feature>
<accession>A0A6C0AI23</accession>
<sequence length="198" mass="22825">MFEFIEKVVYINLDHRVDRLQSIQEQLKVFPLEKVLRFAAIKDENGAIGCSKSHVAVLEMAIRNKWKNVLILEDDAVWNNMEQGYALLEELVKKPYDVILLGSTCTDYDEGTYKLKRGFCTSSYLVSQQYYDVLLHNFKAGLSGLIETKSQVQYALDKYWNSLQRQDNWFCIVPCLMVQMESWSDISNLSGAILGTQC</sequence>
<organism evidence="2">
    <name type="scientific">viral metagenome</name>
    <dbReference type="NCBI Taxonomy" id="1070528"/>
    <lineage>
        <taxon>unclassified sequences</taxon>
        <taxon>metagenomes</taxon>
        <taxon>organismal metagenomes</taxon>
    </lineage>
</organism>
<dbReference type="AlphaFoldDB" id="A0A6C0AI23"/>
<dbReference type="EMBL" id="MN740643">
    <property type="protein sequence ID" value="QHS79444.1"/>
    <property type="molecule type" value="Genomic_DNA"/>
</dbReference>
<evidence type="ECO:0000313" key="2">
    <source>
        <dbReference type="EMBL" id="QHS79444.1"/>
    </source>
</evidence>
<proteinExistence type="predicted"/>